<dbReference type="InParanoid" id="D8QCX0"/>
<gene>
    <name evidence="3" type="ORF">SCHCODRAFT_111709</name>
</gene>
<evidence type="ECO:0000259" key="2">
    <source>
        <dbReference type="PROSITE" id="PS50181"/>
    </source>
</evidence>
<protein>
    <recommendedName>
        <fullName evidence="2">F-box domain-containing protein</fullName>
    </recommendedName>
</protein>
<feature type="region of interest" description="Disordered" evidence="1">
    <location>
        <begin position="1"/>
        <end position="78"/>
    </location>
</feature>
<dbReference type="InterPro" id="IPR036047">
    <property type="entry name" value="F-box-like_dom_sf"/>
</dbReference>
<keyword evidence="4" id="KW-1185">Reference proteome</keyword>
<proteinExistence type="predicted"/>
<feature type="non-terminal residue" evidence="3">
    <location>
        <position position="293"/>
    </location>
</feature>
<dbReference type="Proteomes" id="UP000007431">
    <property type="component" value="Unassembled WGS sequence"/>
</dbReference>
<dbReference type="CDD" id="cd09917">
    <property type="entry name" value="F-box_SF"/>
    <property type="match status" value="1"/>
</dbReference>
<dbReference type="EMBL" id="GL377309">
    <property type="protein sequence ID" value="EFI94604.1"/>
    <property type="molecule type" value="Genomic_DNA"/>
</dbReference>
<reference evidence="3 4" key="1">
    <citation type="journal article" date="2010" name="Nat. Biotechnol.">
        <title>Genome sequence of the model mushroom Schizophyllum commune.</title>
        <authorList>
            <person name="Ohm R.A."/>
            <person name="de Jong J.F."/>
            <person name="Lugones L.G."/>
            <person name="Aerts A."/>
            <person name="Kothe E."/>
            <person name="Stajich J.E."/>
            <person name="de Vries R.P."/>
            <person name="Record E."/>
            <person name="Levasseur A."/>
            <person name="Baker S.E."/>
            <person name="Bartholomew K.A."/>
            <person name="Coutinho P.M."/>
            <person name="Erdmann S."/>
            <person name="Fowler T.J."/>
            <person name="Gathman A.C."/>
            <person name="Lombard V."/>
            <person name="Henrissat B."/>
            <person name="Knabe N."/>
            <person name="Kuees U."/>
            <person name="Lilly W.W."/>
            <person name="Lindquist E."/>
            <person name="Lucas S."/>
            <person name="Magnuson J.K."/>
            <person name="Piumi F."/>
            <person name="Raudaskoski M."/>
            <person name="Salamov A."/>
            <person name="Schmutz J."/>
            <person name="Schwarze F.W.M.R."/>
            <person name="vanKuyk P.A."/>
            <person name="Horton J.S."/>
            <person name="Grigoriev I.V."/>
            <person name="Woesten H.A.B."/>
        </authorList>
    </citation>
    <scope>NUCLEOTIDE SEQUENCE [LARGE SCALE GENOMIC DNA]</scope>
    <source>
        <strain evidence="4">H4-8 / FGSC 9210</strain>
    </source>
</reference>
<dbReference type="AlphaFoldDB" id="D8QCX0"/>
<feature type="compositionally biased region" description="Low complexity" evidence="1">
    <location>
        <begin position="41"/>
        <end position="53"/>
    </location>
</feature>
<dbReference type="SUPFAM" id="SSF81383">
    <property type="entry name" value="F-box domain"/>
    <property type="match status" value="1"/>
</dbReference>
<dbReference type="InterPro" id="IPR001810">
    <property type="entry name" value="F-box_dom"/>
</dbReference>
<name>D8QCX0_SCHCM</name>
<feature type="compositionally biased region" description="Basic and acidic residues" evidence="1">
    <location>
        <begin position="28"/>
        <end position="40"/>
    </location>
</feature>
<organism evidence="4">
    <name type="scientific">Schizophyllum commune (strain H4-8 / FGSC 9210)</name>
    <name type="common">Split gill fungus</name>
    <dbReference type="NCBI Taxonomy" id="578458"/>
    <lineage>
        <taxon>Eukaryota</taxon>
        <taxon>Fungi</taxon>
        <taxon>Dikarya</taxon>
        <taxon>Basidiomycota</taxon>
        <taxon>Agaricomycotina</taxon>
        <taxon>Agaricomycetes</taxon>
        <taxon>Agaricomycetidae</taxon>
        <taxon>Agaricales</taxon>
        <taxon>Schizophyllaceae</taxon>
        <taxon>Schizophyllum</taxon>
    </lineage>
</organism>
<dbReference type="GeneID" id="9594257"/>
<dbReference type="RefSeq" id="XP_003029507.1">
    <property type="nucleotide sequence ID" value="XM_003029461.1"/>
</dbReference>
<dbReference type="OrthoDB" id="2322499at2759"/>
<dbReference type="STRING" id="578458.D8QCX0"/>
<dbReference type="VEuPathDB" id="FungiDB:SCHCODRAFT_02751256"/>
<sequence length="293" mass="33247">MSSTCSTSSDDDLEEVKTGDTCIAGSHEVQRADSPLKPDTETATSTQSTASKANVPDKEKNNIIQHRSRNEEKRPQEATIAQPITLAAIMDLPLDILHEIFKHVHPAVLLNLSRANKALRYTLLHRGAKSTWEHSLKAATYPMIPACIDNGMSLPQYVNLIYGKNCFSCGSTKGVSDFFSFLDKRCRDCMNSKYRTLLDWGMCGPPDFKTKYPGRTLDWQRVLNDWIALDKLVDEKEFAEIEANLTMLSKGPVEDVKKYIDEVKARTQQAMNFDEAIHDVLDYEWSYRHMLHK</sequence>
<accession>D8QCX0</accession>
<feature type="domain" description="F-box" evidence="2">
    <location>
        <begin position="86"/>
        <end position="135"/>
    </location>
</feature>
<dbReference type="PROSITE" id="PS50181">
    <property type="entry name" value="FBOX"/>
    <property type="match status" value="1"/>
</dbReference>
<evidence type="ECO:0000256" key="1">
    <source>
        <dbReference type="SAM" id="MobiDB-lite"/>
    </source>
</evidence>
<dbReference type="HOGENOM" id="CLU_950455_0_0_1"/>
<evidence type="ECO:0000313" key="4">
    <source>
        <dbReference type="Proteomes" id="UP000007431"/>
    </source>
</evidence>
<dbReference type="Pfam" id="PF00646">
    <property type="entry name" value="F-box"/>
    <property type="match status" value="1"/>
</dbReference>
<evidence type="ECO:0000313" key="3">
    <source>
        <dbReference type="EMBL" id="EFI94604.1"/>
    </source>
</evidence>
<dbReference type="KEGG" id="scm:SCHCO_02751256"/>